<dbReference type="PANTHER" id="PTHR47266">
    <property type="entry name" value="ENDONUCLEASE-RELATED"/>
    <property type="match status" value="1"/>
</dbReference>
<evidence type="ECO:0008006" key="3">
    <source>
        <dbReference type="Google" id="ProtNLM"/>
    </source>
</evidence>
<reference evidence="1 2" key="1">
    <citation type="journal article" date="2018" name="PLoS Genet.">
        <title>Population sequencing reveals clonal diversity and ancestral inbreeding in the grapevine cultivar Chardonnay.</title>
        <authorList>
            <person name="Roach M.J."/>
            <person name="Johnson D.L."/>
            <person name="Bohlmann J."/>
            <person name="van Vuuren H.J."/>
            <person name="Jones S.J."/>
            <person name="Pretorius I.S."/>
            <person name="Schmidt S.A."/>
            <person name="Borneman A.R."/>
        </authorList>
    </citation>
    <scope>NUCLEOTIDE SEQUENCE [LARGE SCALE GENOMIC DNA]</scope>
    <source>
        <strain evidence="2">cv. Chardonnay</strain>
        <tissue evidence="1">Leaf</tissue>
    </source>
</reference>
<sequence>MVSRYSSVSGIWCLPDRATTYRVTRESMLEFAGHTWERCPECQMHGNLIHVHPFELHALTFPWPFSTWGIDVIRKVSPKSFSGHEYILVAIDYFTKWVEAASYASLTTTKVAKFIRSHIIWAIPFSLVYGMEAVLFVEIEVFHGFLLHLASSIYLFLIEHVLPHSTDRFDPGVLVWREPFGFGCWFLGSLSTSPFPSYSGLLLPVITRSHYAHTILRYVTLRTQRLVVAATFGALSEVQLMHAIYHFKAQEVNNPILQTCCEITLLLRSDFAAFLYSVVDFLLKLPDICDKLEAENLKMEANFAALRE</sequence>
<dbReference type="Proteomes" id="UP000288805">
    <property type="component" value="Unassembled WGS sequence"/>
</dbReference>
<accession>A0A438H3Z3</accession>
<dbReference type="InterPro" id="IPR036397">
    <property type="entry name" value="RNaseH_sf"/>
</dbReference>
<dbReference type="GO" id="GO:0003676">
    <property type="term" value="F:nucleic acid binding"/>
    <property type="evidence" value="ECO:0007669"/>
    <property type="project" value="InterPro"/>
</dbReference>
<protein>
    <recommendedName>
        <fullName evidence="3">Integrase catalytic domain-containing protein</fullName>
    </recommendedName>
</protein>
<evidence type="ECO:0000313" key="1">
    <source>
        <dbReference type="EMBL" id="RVW79296.1"/>
    </source>
</evidence>
<dbReference type="Gene3D" id="3.30.420.10">
    <property type="entry name" value="Ribonuclease H-like superfamily/Ribonuclease H"/>
    <property type="match status" value="1"/>
</dbReference>
<dbReference type="InterPro" id="IPR012337">
    <property type="entry name" value="RNaseH-like_sf"/>
</dbReference>
<comment type="caution">
    <text evidence="1">The sequence shown here is derived from an EMBL/GenBank/DDBJ whole genome shotgun (WGS) entry which is preliminary data.</text>
</comment>
<dbReference type="InterPro" id="IPR052160">
    <property type="entry name" value="Gypsy_RT_Integrase-like"/>
</dbReference>
<evidence type="ECO:0000313" key="2">
    <source>
        <dbReference type="Proteomes" id="UP000288805"/>
    </source>
</evidence>
<name>A0A438H3Z3_VITVI</name>
<gene>
    <name evidence="1" type="ORF">CK203_054827</name>
</gene>
<proteinExistence type="predicted"/>
<dbReference type="EMBL" id="QGNW01000283">
    <property type="protein sequence ID" value="RVW79296.1"/>
    <property type="molecule type" value="Genomic_DNA"/>
</dbReference>
<dbReference type="AlphaFoldDB" id="A0A438H3Z3"/>
<dbReference type="SUPFAM" id="SSF53098">
    <property type="entry name" value="Ribonuclease H-like"/>
    <property type="match status" value="1"/>
</dbReference>
<organism evidence="1 2">
    <name type="scientific">Vitis vinifera</name>
    <name type="common">Grape</name>
    <dbReference type="NCBI Taxonomy" id="29760"/>
    <lineage>
        <taxon>Eukaryota</taxon>
        <taxon>Viridiplantae</taxon>
        <taxon>Streptophyta</taxon>
        <taxon>Embryophyta</taxon>
        <taxon>Tracheophyta</taxon>
        <taxon>Spermatophyta</taxon>
        <taxon>Magnoliopsida</taxon>
        <taxon>eudicotyledons</taxon>
        <taxon>Gunneridae</taxon>
        <taxon>Pentapetalae</taxon>
        <taxon>rosids</taxon>
        <taxon>Vitales</taxon>
        <taxon>Vitaceae</taxon>
        <taxon>Viteae</taxon>
        <taxon>Vitis</taxon>
    </lineage>
</organism>